<keyword evidence="2" id="KW-0378">Hydrolase</keyword>
<name>A0AAE3P2K1_9BACT</name>
<sequence length="212" mass="24204">MSIRKGPPYADEIDKKTGNLVYEGHYVSKKYATDPKAVDQPLTTPNGTWTENGKFYRAATDYKSGLCKEPELIKVYEKIRDGVWCYKGYFNLVDAKTKSDGKRKVFKFYLQPIEKQFLRKAKIIEFPHTRLIPTHVKVEVWKRDKGRCVQCGSTKNLHYDHDIPFSRGGSSITAENVRLLCAKHNLEKSDKIMSIIPYIAISASTISHAGKL</sequence>
<keyword evidence="3" id="KW-1185">Reference proteome</keyword>
<proteinExistence type="predicted"/>
<gene>
    <name evidence="2" type="ORF">P0M35_13810</name>
</gene>
<dbReference type="GO" id="GO:0008270">
    <property type="term" value="F:zinc ion binding"/>
    <property type="evidence" value="ECO:0007669"/>
    <property type="project" value="InterPro"/>
</dbReference>
<dbReference type="GO" id="GO:0004519">
    <property type="term" value="F:endonuclease activity"/>
    <property type="evidence" value="ECO:0007669"/>
    <property type="project" value="UniProtKB-KW"/>
</dbReference>
<keyword evidence="2" id="KW-0255">Endonuclease</keyword>
<dbReference type="EMBL" id="JARGDL010000032">
    <property type="protein sequence ID" value="MDF1613234.1"/>
    <property type="molecule type" value="Genomic_DNA"/>
</dbReference>
<dbReference type="InterPro" id="IPR002711">
    <property type="entry name" value="HNH"/>
</dbReference>
<dbReference type="Pfam" id="PF01844">
    <property type="entry name" value="HNH"/>
    <property type="match status" value="1"/>
</dbReference>
<accession>A0AAE3P2K1</accession>
<organism evidence="2 3">
    <name type="scientific">Stygiobacter electus</name>
    <dbReference type="NCBI Taxonomy" id="3032292"/>
    <lineage>
        <taxon>Bacteria</taxon>
        <taxon>Pseudomonadati</taxon>
        <taxon>Ignavibacteriota</taxon>
        <taxon>Ignavibacteria</taxon>
        <taxon>Ignavibacteriales</taxon>
        <taxon>Melioribacteraceae</taxon>
        <taxon>Stygiobacter</taxon>
    </lineage>
</organism>
<keyword evidence="2" id="KW-0540">Nuclease</keyword>
<dbReference type="RefSeq" id="WP_321537007.1">
    <property type="nucleotide sequence ID" value="NZ_JARGDL010000032.1"/>
</dbReference>
<reference evidence="2" key="1">
    <citation type="submission" date="2023-03" db="EMBL/GenBank/DDBJ databases">
        <title>Stygiobacter electus gen. nov., sp. nov., facultatively anaerobic thermotolerant bacterium of the class Ignavibacteria from a well of Yessentuki mineral water deposit.</title>
        <authorList>
            <person name="Podosokorskaya O.A."/>
            <person name="Elcheninov A.G."/>
            <person name="Petrova N.F."/>
            <person name="Zavarzina D.G."/>
            <person name="Kublanov I.V."/>
            <person name="Merkel A.Y."/>
        </authorList>
    </citation>
    <scope>NUCLEOTIDE SEQUENCE</scope>
    <source>
        <strain evidence="2">09-Me</strain>
    </source>
</reference>
<dbReference type="SMART" id="SM00507">
    <property type="entry name" value="HNHc"/>
    <property type="match status" value="1"/>
</dbReference>
<evidence type="ECO:0000313" key="2">
    <source>
        <dbReference type="EMBL" id="MDF1613234.1"/>
    </source>
</evidence>
<dbReference type="GO" id="GO:0003676">
    <property type="term" value="F:nucleic acid binding"/>
    <property type="evidence" value="ECO:0007669"/>
    <property type="project" value="InterPro"/>
</dbReference>
<dbReference type="Proteomes" id="UP001221302">
    <property type="component" value="Unassembled WGS sequence"/>
</dbReference>
<protein>
    <submittedName>
        <fullName evidence="2">HNH endonuclease</fullName>
    </submittedName>
</protein>
<feature type="domain" description="HNH nuclease" evidence="1">
    <location>
        <begin position="135"/>
        <end position="186"/>
    </location>
</feature>
<evidence type="ECO:0000259" key="1">
    <source>
        <dbReference type="SMART" id="SM00507"/>
    </source>
</evidence>
<evidence type="ECO:0000313" key="3">
    <source>
        <dbReference type="Proteomes" id="UP001221302"/>
    </source>
</evidence>
<dbReference type="InterPro" id="IPR003615">
    <property type="entry name" value="HNH_nuc"/>
</dbReference>
<comment type="caution">
    <text evidence="2">The sequence shown here is derived from an EMBL/GenBank/DDBJ whole genome shotgun (WGS) entry which is preliminary data.</text>
</comment>
<dbReference type="AlphaFoldDB" id="A0AAE3P2K1"/>
<dbReference type="Gene3D" id="1.10.30.50">
    <property type="match status" value="1"/>
</dbReference>